<name>Q3B2P7_CHLL3</name>
<evidence type="ECO:0000256" key="6">
    <source>
        <dbReference type="SAM" id="MobiDB-lite"/>
    </source>
</evidence>
<dbReference type="InterPro" id="IPR058031">
    <property type="entry name" value="AAA_lid_NorR"/>
</dbReference>
<dbReference type="GO" id="GO:0043565">
    <property type="term" value="F:sequence-specific DNA binding"/>
    <property type="evidence" value="ECO:0007669"/>
    <property type="project" value="InterPro"/>
</dbReference>
<dbReference type="Gene3D" id="1.10.10.60">
    <property type="entry name" value="Homeodomain-like"/>
    <property type="match status" value="1"/>
</dbReference>
<dbReference type="eggNOG" id="COG3604">
    <property type="taxonomic scope" value="Bacteria"/>
</dbReference>
<dbReference type="HOGENOM" id="CLU_000445_95_2_10"/>
<dbReference type="InterPro" id="IPR025943">
    <property type="entry name" value="Sigma_54_int_dom_ATP-bd_2"/>
</dbReference>
<evidence type="ECO:0000256" key="2">
    <source>
        <dbReference type="ARBA" id="ARBA00022840"/>
    </source>
</evidence>
<evidence type="ECO:0000256" key="4">
    <source>
        <dbReference type="ARBA" id="ARBA00023125"/>
    </source>
</evidence>
<proteinExistence type="predicted"/>
<dbReference type="PROSITE" id="PS50045">
    <property type="entry name" value="SIGMA54_INTERACT_4"/>
    <property type="match status" value="1"/>
</dbReference>
<dbReference type="PANTHER" id="PTHR32071:SF57">
    <property type="entry name" value="C4-DICARBOXYLATE TRANSPORT TRANSCRIPTIONAL REGULATORY PROTEIN DCTD"/>
    <property type="match status" value="1"/>
</dbReference>
<keyword evidence="5" id="KW-0804">Transcription</keyword>
<dbReference type="OrthoDB" id="9811901at2"/>
<evidence type="ECO:0000259" key="7">
    <source>
        <dbReference type="PROSITE" id="PS50045"/>
    </source>
</evidence>
<reference evidence="9" key="1">
    <citation type="submission" date="2005-08" db="EMBL/GenBank/DDBJ databases">
        <title>Complete sequence of Pelodictyon luteolum DSM 273.</title>
        <authorList>
            <consortium name="US DOE Joint Genome Institute"/>
            <person name="Copeland A."/>
            <person name="Lucas S."/>
            <person name="Lapidus A."/>
            <person name="Barry K."/>
            <person name="Detter J.C."/>
            <person name="Glavina T."/>
            <person name="Hammon N."/>
            <person name="Israni S."/>
            <person name="Pitluck S."/>
            <person name="Bryant D."/>
            <person name="Schmutz J."/>
            <person name="Larimer F."/>
            <person name="Land M."/>
            <person name="Kyrpides N."/>
            <person name="Ivanova N."/>
            <person name="Richardson P."/>
        </authorList>
    </citation>
    <scope>NUCLEOTIDE SEQUENCE [LARGE SCALE GENOMIC DNA]</scope>
    <source>
        <strain evidence="9">DSM 273 / BCRC 81028 / 2530</strain>
    </source>
</reference>
<dbReference type="Pfam" id="PF25601">
    <property type="entry name" value="AAA_lid_14"/>
    <property type="match status" value="1"/>
</dbReference>
<dbReference type="InterPro" id="IPR025944">
    <property type="entry name" value="Sigma_54_int_dom_CS"/>
</dbReference>
<keyword evidence="3" id="KW-0805">Transcription regulation</keyword>
<evidence type="ECO:0000256" key="5">
    <source>
        <dbReference type="ARBA" id="ARBA00023163"/>
    </source>
</evidence>
<dbReference type="EMBL" id="CP000096">
    <property type="protein sequence ID" value="ABB24384.1"/>
    <property type="molecule type" value="Genomic_DNA"/>
</dbReference>
<feature type="region of interest" description="Disordered" evidence="6">
    <location>
        <begin position="139"/>
        <end position="161"/>
    </location>
</feature>
<dbReference type="FunFam" id="3.40.50.300:FF:000006">
    <property type="entry name" value="DNA-binding transcriptional regulator NtrC"/>
    <property type="match status" value="1"/>
</dbReference>
<dbReference type="SMART" id="SM00065">
    <property type="entry name" value="GAF"/>
    <property type="match status" value="1"/>
</dbReference>
<dbReference type="InterPro" id="IPR027417">
    <property type="entry name" value="P-loop_NTPase"/>
</dbReference>
<evidence type="ECO:0000313" key="8">
    <source>
        <dbReference type="EMBL" id="ABB24384.1"/>
    </source>
</evidence>
<dbReference type="GO" id="GO:0006355">
    <property type="term" value="P:regulation of DNA-templated transcription"/>
    <property type="evidence" value="ECO:0007669"/>
    <property type="project" value="InterPro"/>
</dbReference>
<protein>
    <submittedName>
        <fullName evidence="8">DNA-binding protein Fis / transcriptional regulator, Fis family</fullName>
    </submittedName>
</protein>
<dbReference type="PROSITE" id="PS00688">
    <property type="entry name" value="SIGMA54_INTERACT_3"/>
    <property type="match status" value="1"/>
</dbReference>
<keyword evidence="1" id="KW-0547">Nucleotide-binding</keyword>
<feature type="domain" description="Sigma-54 factor interaction" evidence="7">
    <location>
        <begin position="225"/>
        <end position="454"/>
    </location>
</feature>
<feature type="compositionally biased region" description="Basic and acidic residues" evidence="6">
    <location>
        <begin position="140"/>
        <end position="161"/>
    </location>
</feature>
<dbReference type="InterPro" id="IPR002078">
    <property type="entry name" value="Sigma_54_int"/>
</dbReference>
<dbReference type="Proteomes" id="UP000002709">
    <property type="component" value="Chromosome"/>
</dbReference>
<organism evidence="8 9">
    <name type="scientific">Chlorobium luteolum (strain DSM 273 / BCRC 81028 / 2530)</name>
    <name type="common">Pelodictyon luteolum</name>
    <dbReference type="NCBI Taxonomy" id="319225"/>
    <lineage>
        <taxon>Bacteria</taxon>
        <taxon>Pseudomonadati</taxon>
        <taxon>Chlorobiota</taxon>
        <taxon>Chlorobiia</taxon>
        <taxon>Chlorobiales</taxon>
        <taxon>Chlorobiaceae</taxon>
        <taxon>Chlorobium/Pelodictyon group</taxon>
        <taxon>Pelodictyon</taxon>
    </lineage>
</organism>
<dbReference type="Gene3D" id="3.40.50.300">
    <property type="entry name" value="P-loop containing nucleotide triphosphate hydrolases"/>
    <property type="match status" value="1"/>
</dbReference>
<evidence type="ECO:0000256" key="1">
    <source>
        <dbReference type="ARBA" id="ARBA00022741"/>
    </source>
</evidence>
<dbReference type="Pfam" id="PF01590">
    <property type="entry name" value="GAF"/>
    <property type="match status" value="1"/>
</dbReference>
<keyword evidence="2" id="KW-0067">ATP-binding</keyword>
<dbReference type="SUPFAM" id="SSF55781">
    <property type="entry name" value="GAF domain-like"/>
    <property type="match status" value="1"/>
</dbReference>
<feature type="region of interest" description="Disordered" evidence="6">
    <location>
        <begin position="191"/>
        <end position="224"/>
    </location>
</feature>
<dbReference type="AlphaFoldDB" id="Q3B2P7"/>
<dbReference type="Pfam" id="PF02954">
    <property type="entry name" value="HTH_8"/>
    <property type="match status" value="1"/>
</dbReference>
<dbReference type="SMART" id="SM00382">
    <property type="entry name" value="AAA"/>
    <property type="match status" value="1"/>
</dbReference>
<dbReference type="InterPro" id="IPR009057">
    <property type="entry name" value="Homeodomain-like_sf"/>
</dbReference>
<dbReference type="GO" id="GO:0005524">
    <property type="term" value="F:ATP binding"/>
    <property type="evidence" value="ECO:0007669"/>
    <property type="project" value="UniProtKB-KW"/>
</dbReference>
<dbReference type="InterPro" id="IPR002197">
    <property type="entry name" value="HTH_Fis"/>
</dbReference>
<dbReference type="PROSITE" id="PS00676">
    <property type="entry name" value="SIGMA54_INTERACT_2"/>
    <property type="match status" value="1"/>
</dbReference>
<dbReference type="InterPro" id="IPR029016">
    <property type="entry name" value="GAF-like_dom_sf"/>
</dbReference>
<dbReference type="KEGG" id="plt:Plut_1527"/>
<dbReference type="InterPro" id="IPR003593">
    <property type="entry name" value="AAA+_ATPase"/>
</dbReference>
<dbReference type="CDD" id="cd00009">
    <property type="entry name" value="AAA"/>
    <property type="match status" value="1"/>
</dbReference>
<gene>
    <name evidence="8" type="ordered locus">Plut_1527</name>
</gene>
<dbReference type="Pfam" id="PF00158">
    <property type="entry name" value="Sigma54_activat"/>
    <property type="match status" value="1"/>
</dbReference>
<dbReference type="SUPFAM" id="SSF46689">
    <property type="entry name" value="Homeodomain-like"/>
    <property type="match status" value="1"/>
</dbReference>
<accession>Q3B2P7</accession>
<sequence length="537" mass="60429">MLIPQEQENRSISLLAEVGRTVTSENDISKVLTLVLFIMSEHMNMLRGMITILNRDAAEIVISQSFGLTEQEKERGHYRIGEGIIGQVVKTGRSVIVPDISDEPLFLDRTRSREKERKEGLCFICIPIRSGNEIIGTLSADRRLSHPEEESGKKTKKRSNEEADLLQHHVDQLSIIAAMISQAVRLRQLASESDRREQFHPPSIPAAEEPREEEGIPEEMRPKNILGNTKPMLSLFRMIDKIAATSATTLILGESGVGKELVASAIHYKSRRSTKPFIKFNCAALPESIVESELFGHEKGAFTGASSTRQGRFELASGGTIFLDEIGELSLPIQAKLLRILQEKEFERVGGSKTIKADVRVIAATNRNLEALIIDGLFREDLYYRLNIFPITVPPLRERKTDILLLADYFVEKYNAMNQKGVRRISTTSIDMLMRYHWPGNVRELENCIERAVILSEDNVIHGYHLPPSLQTAESSGTPCTGSLQQKLEAIEREMIIEALKSTKGNMSRAAAELGLSERIIGLRVRKFQIDYRKFRP</sequence>
<dbReference type="PANTHER" id="PTHR32071">
    <property type="entry name" value="TRANSCRIPTIONAL REGULATORY PROTEIN"/>
    <property type="match status" value="1"/>
</dbReference>
<dbReference type="RefSeq" id="WP_011358256.1">
    <property type="nucleotide sequence ID" value="NC_007512.1"/>
</dbReference>
<dbReference type="Gene3D" id="3.30.450.40">
    <property type="match status" value="1"/>
</dbReference>
<evidence type="ECO:0000313" key="9">
    <source>
        <dbReference type="Proteomes" id="UP000002709"/>
    </source>
</evidence>
<dbReference type="PRINTS" id="PR01590">
    <property type="entry name" value="HTHFIS"/>
</dbReference>
<keyword evidence="4 8" id="KW-0238">DNA-binding</keyword>
<dbReference type="SUPFAM" id="SSF52540">
    <property type="entry name" value="P-loop containing nucleoside triphosphate hydrolases"/>
    <property type="match status" value="1"/>
</dbReference>
<dbReference type="Gene3D" id="1.10.8.60">
    <property type="match status" value="1"/>
</dbReference>
<keyword evidence="9" id="KW-1185">Reference proteome</keyword>
<dbReference type="STRING" id="319225.Plut_1527"/>
<dbReference type="InterPro" id="IPR003018">
    <property type="entry name" value="GAF"/>
</dbReference>
<evidence type="ECO:0000256" key="3">
    <source>
        <dbReference type="ARBA" id="ARBA00023015"/>
    </source>
</evidence>